<keyword evidence="1" id="KW-1133">Transmembrane helix</keyword>
<name>A0A376H9J2_ENTGA</name>
<protein>
    <submittedName>
        <fullName evidence="3">Alanine racemase</fullName>
        <ecNumber evidence="3">5.1.1.-</ecNumber>
    </submittedName>
</protein>
<evidence type="ECO:0000256" key="1">
    <source>
        <dbReference type="SAM" id="Phobius"/>
    </source>
</evidence>
<feature type="transmembrane region" description="Helical" evidence="1">
    <location>
        <begin position="67"/>
        <end position="85"/>
    </location>
</feature>
<feature type="transmembrane region" description="Helical" evidence="1">
    <location>
        <begin position="136"/>
        <end position="154"/>
    </location>
</feature>
<keyword evidence="1" id="KW-0472">Membrane</keyword>
<dbReference type="RefSeq" id="WP_060813782.1">
    <property type="nucleotide sequence ID" value="NZ_JBHULA010000035.1"/>
</dbReference>
<keyword evidence="1" id="KW-0812">Transmembrane</keyword>
<evidence type="ECO:0000313" key="3">
    <source>
        <dbReference type="EMBL" id="STD84819.1"/>
    </source>
</evidence>
<dbReference type="Pfam" id="PF01757">
    <property type="entry name" value="Acyl_transf_3"/>
    <property type="match status" value="1"/>
</dbReference>
<feature type="domain" description="Acyltransferase 3" evidence="2">
    <location>
        <begin position="8"/>
        <end position="192"/>
    </location>
</feature>
<dbReference type="OrthoDB" id="5808342at2"/>
<gene>
    <name evidence="3" type="primary">vanT_3</name>
    <name evidence="3" type="ORF">NCTC12360_03366</name>
</gene>
<reference evidence="3 4" key="1">
    <citation type="submission" date="2018-06" db="EMBL/GenBank/DDBJ databases">
        <authorList>
            <consortium name="Pathogen Informatics"/>
            <person name="Doyle S."/>
        </authorList>
    </citation>
    <scope>NUCLEOTIDE SEQUENCE [LARGE SCALE GENOMIC DNA]</scope>
    <source>
        <strain evidence="3 4">NCTC12360</strain>
    </source>
</reference>
<keyword evidence="4" id="KW-1185">Reference proteome</keyword>
<dbReference type="InterPro" id="IPR002656">
    <property type="entry name" value="Acyl_transf_3_dom"/>
</dbReference>
<feature type="transmembrane region" description="Helical" evidence="1">
    <location>
        <begin position="174"/>
        <end position="196"/>
    </location>
</feature>
<evidence type="ECO:0000313" key="4">
    <source>
        <dbReference type="Proteomes" id="UP000254807"/>
    </source>
</evidence>
<feature type="transmembrane region" description="Helical" evidence="1">
    <location>
        <begin position="34"/>
        <end position="55"/>
    </location>
</feature>
<dbReference type="EC" id="5.1.1.-" evidence="3"/>
<dbReference type="GO" id="GO:0016853">
    <property type="term" value="F:isomerase activity"/>
    <property type="evidence" value="ECO:0007669"/>
    <property type="project" value="UniProtKB-KW"/>
</dbReference>
<dbReference type="GO" id="GO:0016747">
    <property type="term" value="F:acyltransferase activity, transferring groups other than amino-acyl groups"/>
    <property type="evidence" value="ECO:0007669"/>
    <property type="project" value="InterPro"/>
</dbReference>
<dbReference type="EMBL" id="UFYW01000001">
    <property type="protein sequence ID" value="STD84819.1"/>
    <property type="molecule type" value="Genomic_DNA"/>
</dbReference>
<feature type="transmembrane region" description="Helical" evidence="1">
    <location>
        <begin position="97"/>
        <end position="124"/>
    </location>
</feature>
<sequence length="220" mass="26387">MKRKFSLLDCAQCFAALLVVLVHCGRLAENDLVHFLLKSLLCRWAVPFFLVLNGYFFRKKQYLLKEWILRQLKIYILWSIIYLPYGMMYLQQLALPVYFYPVAFGFAFFMIGICYHLWYFPALISGMWLVHKTRKWGYPIQFGLASFLYVIGSSETYSSYLEGPLLTFYDIYKSLFLTTRNGLFYSFIFLLCVHSWQTIRNIPYFKIIYGRKLLYCYYFC</sequence>
<dbReference type="Proteomes" id="UP000254807">
    <property type="component" value="Unassembled WGS sequence"/>
</dbReference>
<evidence type="ECO:0000259" key="2">
    <source>
        <dbReference type="Pfam" id="PF01757"/>
    </source>
</evidence>
<proteinExistence type="predicted"/>
<accession>A0A376H9J2</accession>
<dbReference type="AlphaFoldDB" id="A0A376H9J2"/>
<organism evidence="3 4">
    <name type="scientific">Enterococcus gallinarum</name>
    <dbReference type="NCBI Taxonomy" id="1353"/>
    <lineage>
        <taxon>Bacteria</taxon>
        <taxon>Bacillati</taxon>
        <taxon>Bacillota</taxon>
        <taxon>Bacilli</taxon>
        <taxon>Lactobacillales</taxon>
        <taxon>Enterococcaceae</taxon>
        <taxon>Enterococcus</taxon>
    </lineage>
</organism>
<keyword evidence="3" id="KW-0413">Isomerase</keyword>